<evidence type="ECO:0000256" key="1">
    <source>
        <dbReference type="ARBA" id="ARBA00023157"/>
    </source>
</evidence>
<dbReference type="SUPFAM" id="SSF53448">
    <property type="entry name" value="Nucleotide-diphospho-sugar transferases"/>
    <property type="match status" value="1"/>
</dbReference>
<evidence type="ECO:0000313" key="5">
    <source>
        <dbReference type="Proteomes" id="UP000261380"/>
    </source>
</evidence>
<evidence type="ECO:0000313" key="4">
    <source>
        <dbReference type="Ensembl" id="ENSXCOP00000007441.1"/>
    </source>
</evidence>
<evidence type="ECO:0000259" key="3">
    <source>
        <dbReference type="Pfam" id="PF00535"/>
    </source>
</evidence>
<dbReference type="GeneTree" id="ENSGT00940000160161"/>
<feature type="region of interest" description="Disordered" evidence="2">
    <location>
        <begin position="23"/>
        <end position="47"/>
    </location>
</feature>
<dbReference type="Gene3D" id="3.90.550.10">
    <property type="entry name" value="Spore Coat Polysaccharide Biosynthesis Protein SpsA, Chain A"/>
    <property type="match status" value="1"/>
</dbReference>
<dbReference type="InterPro" id="IPR029044">
    <property type="entry name" value="Nucleotide-diphossugar_trans"/>
</dbReference>
<proteinExistence type="predicted"/>
<dbReference type="Proteomes" id="UP000261380">
    <property type="component" value="Unplaced"/>
</dbReference>
<organism evidence="4 5">
    <name type="scientific">Xiphophorus couchianus</name>
    <name type="common">Monterrey platyfish</name>
    <dbReference type="NCBI Taxonomy" id="32473"/>
    <lineage>
        <taxon>Eukaryota</taxon>
        <taxon>Metazoa</taxon>
        <taxon>Chordata</taxon>
        <taxon>Craniata</taxon>
        <taxon>Vertebrata</taxon>
        <taxon>Euteleostomi</taxon>
        <taxon>Actinopterygii</taxon>
        <taxon>Neopterygii</taxon>
        <taxon>Teleostei</taxon>
        <taxon>Neoteleostei</taxon>
        <taxon>Acanthomorphata</taxon>
        <taxon>Ovalentaria</taxon>
        <taxon>Atherinomorphae</taxon>
        <taxon>Cyprinodontiformes</taxon>
        <taxon>Poeciliidae</taxon>
        <taxon>Poeciliinae</taxon>
        <taxon>Xiphophorus</taxon>
    </lineage>
</organism>
<dbReference type="PANTHER" id="PTHR11675">
    <property type="entry name" value="N-ACETYLGALACTOSAMINYLTRANSFERASE"/>
    <property type="match status" value="1"/>
</dbReference>
<keyword evidence="1" id="KW-1015">Disulfide bond</keyword>
<dbReference type="AlphaFoldDB" id="A0A3B5LCM0"/>
<protein>
    <submittedName>
        <fullName evidence="4">Polypeptide N-acetylgalactosaminyltransferase 8</fullName>
    </submittedName>
</protein>
<sequence>MKRFGKHRSTSLVSRMLFANLLEKPEKKNSPEELSPNENQKEPKKAAQKLYPNSELFVKWGDGLSEEQQKEAVALFQIYGYNAFLSNQIALNRELPDMRDPRCLKKKYPSALPSVSVVLIYVNEALSVIKRAVRSVITNTPQRLLREIILVDDHSTYSEPSPTSDFLNGWEHATGDVVAILDAHIEATRGWAEPLLAQIKADRTVVVSPVFEKLHFDDLWQRQQGWFFSDSDLSCRSPSLMGIFAADRGFLGEIGGLDGGMTVYGGENVELGIRAWLCGGSVEVVPCSRVAHIERAHKPYAPDLNPSMRRNALRLAEIWLDEYKKNVFIAWNVPLKVSKGQIHFILRKILREKLECKPFSWYLENVYPSLERWDDILGYGVVRTVSGVQLLHINMLLKIHEHKTYTSPI</sequence>
<dbReference type="GO" id="GO:0004653">
    <property type="term" value="F:polypeptide N-acetylgalactosaminyltransferase activity"/>
    <property type="evidence" value="ECO:0007669"/>
    <property type="project" value="TreeGrafter"/>
</dbReference>
<evidence type="ECO:0000256" key="2">
    <source>
        <dbReference type="SAM" id="MobiDB-lite"/>
    </source>
</evidence>
<reference evidence="4" key="1">
    <citation type="submission" date="2025-08" db="UniProtKB">
        <authorList>
            <consortium name="Ensembl"/>
        </authorList>
    </citation>
    <scope>IDENTIFICATION</scope>
</reference>
<name>A0A3B5LCM0_9TELE</name>
<feature type="domain" description="Glycosyltransferase 2-like" evidence="3">
    <location>
        <begin position="167"/>
        <end position="224"/>
    </location>
</feature>
<dbReference type="Pfam" id="PF00535">
    <property type="entry name" value="Glycos_transf_2"/>
    <property type="match status" value="1"/>
</dbReference>
<gene>
    <name evidence="4" type="primary">GALNT8</name>
</gene>
<dbReference type="PANTHER" id="PTHR11675:SF50">
    <property type="entry name" value="POLYPEPTIDE N-ACETYLGALACTOSAMINYLTRANSFERASE 8-RELATED"/>
    <property type="match status" value="1"/>
</dbReference>
<dbReference type="InterPro" id="IPR001173">
    <property type="entry name" value="Glyco_trans_2-like"/>
</dbReference>
<accession>A0A3B5LCM0</accession>
<dbReference type="Ensembl" id="ENSXCOT00000007537.1">
    <property type="protein sequence ID" value="ENSXCOP00000007441.1"/>
    <property type="gene ID" value="ENSXCOG00000005737.1"/>
</dbReference>
<dbReference type="GO" id="GO:0006493">
    <property type="term" value="P:protein O-linked glycosylation"/>
    <property type="evidence" value="ECO:0007669"/>
    <property type="project" value="TreeGrafter"/>
</dbReference>
<keyword evidence="5" id="KW-1185">Reference proteome</keyword>
<reference evidence="4" key="2">
    <citation type="submission" date="2025-09" db="UniProtKB">
        <authorList>
            <consortium name="Ensembl"/>
        </authorList>
    </citation>
    <scope>IDENTIFICATION</scope>
</reference>
<dbReference type="GO" id="GO:0005794">
    <property type="term" value="C:Golgi apparatus"/>
    <property type="evidence" value="ECO:0007669"/>
    <property type="project" value="TreeGrafter"/>
</dbReference>